<dbReference type="Proteomes" id="UP000054995">
    <property type="component" value="Unassembled WGS sequence"/>
</dbReference>
<comment type="caution">
    <text evidence="1">The sequence shown here is derived from an EMBL/GenBank/DDBJ whole genome shotgun (WGS) entry which is preliminary data.</text>
</comment>
<dbReference type="EMBL" id="JYDT01003958">
    <property type="protein sequence ID" value="KRY61990.1"/>
    <property type="molecule type" value="Genomic_DNA"/>
</dbReference>
<dbReference type="AlphaFoldDB" id="A0A0V1DKW2"/>
<gene>
    <name evidence="1" type="ORF">T4D_14728</name>
</gene>
<evidence type="ECO:0000313" key="2">
    <source>
        <dbReference type="Proteomes" id="UP000054995"/>
    </source>
</evidence>
<keyword evidence="2" id="KW-1185">Reference proteome</keyword>
<organism evidence="1 2">
    <name type="scientific">Trichinella pseudospiralis</name>
    <name type="common">Parasitic roundworm</name>
    <dbReference type="NCBI Taxonomy" id="6337"/>
    <lineage>
        <taxon>Eukaryota</taxon>
        <taxon>Metazoa</taxon>
        <taxon>Ecdysozoa</taxon>
        <taxon>Nematoda</taxon>
        <taxon>Enoplea</taxon>
        <taxon>Dorylaimia</taxon>
        <taxon>Trichinellida</taxon>
        <taxon>Trichinellidae</taxon>
        <taxon>Trichinella</taxon>
    </lineage>
</organism>
<name>A0A0V1DKW2_TRIPS</name>
<sequence>MNCALNGRRINFEETKLFLREEPQFQCSSCDECKAYRMKLAGEQKKY</sequence>
<accession>A0A0V1DKW2</accession>
<proteinExistence type="predicted"/>
<protein>
    <submittedName>
        <fullName evidence="1">Uncharacterized protein</fullName>
    </submittedName>
</protein>
<evidence type="ECO:0000313" key="1">
    <source>
        <dbReference type="EMBL" id="KRY61990.1"/>
    </source>
</evidence>
<reference evidence="1 2" key="1">
    <citation type="submission" date="2015-01" db="EMBL/GenBank/DDBJ databases">
        <title>Evolution of Trichinella species and genotypes.</title>
        <authorList>
            <person name="Korhonen P.K."/>
            <person name="Edoardo P."/>
            <person name="Giuseppe L.R."/>
            <person name="Gasser R.B."/>
        </authorList>
    </citation>
    <scope>NUCLEOTIDE SEQUENCE [LARGE SCALE GENOMIC DNA]</scope>
    <source>
        <strain evidence="1">ISS470</strain>
    </source>
</reference>